<dbReference type="RefSeq" id="WP_211926373.1">
    <property type="nucleotide sequence ID" value="NZ_JAGQFT020000001.1"/>
</dbReference>
<feature type="compositionally biased region" description="Basic and acidic residues" evidence="1">
    <location>
        <begin position="107"/>
        <end position="140"/>
    </location>
</feature>
<protein>
    <submittedName>
        <fullName evidence="2">Uncharacterized protein</fullName>
    </submittedName>
</protein>
<reference evidence="3 4" key="1">
    <citation type="journal article" date="2021" name="Microbiol. Resour. Announc.">
        <title>Draft Genome Sequence of Coralloluteibacterium stylophorae LMG 29479T.</title>
        <authorList>
            <person name="Karlyshev A.V."/>
            <person name="Kudryashova E.B."/>
            <person name="Ariskina E.V."/>
            <person name="Conroy A.P."/>
            <person name="Abidueva E.Y."/>
        </authorList>
    </citation>
    <scope>NUCLEOTIDE SEQUENCE [LARGE SCALE GENOMIC DNA]</scope>
    <source>
        <strain evidence="3 4">LMG 29479</strain>
    </source>
</reference>
<reference evidence="2" key="2">
    <citation type="submission" date="2021-04" db="EMBL/GenBank/DDBJ databases">
        <authorList>
            <person name="Karlyshev A.V."/>
        </authorList>
    </citation>
    <scope>NUCLEOTIDE SEQUENCE</scope>
    <source>
        <strain evidence="2">LMG 29479</strain>
    </source>
</reference>
<feature type="compositionally biased region" description="Basic and acidic residues" evidence="1">
    <location>
        <begin position="85"/>
        <end position="100"/>
    </location>
</feature>
<dbReference type="EMBL" id="JAGQFT020000001">
    <property type="protein sequence ID" value="MBS7455625.1"/>
    <property type="molecule type" value="Genomic_DNA"/>
</dbReference>
<feature type="compositionally biased region" description="Basic and acidic residues" evidence="1">
    <location>
        <begin position="1"/>
        <end position="48"/>
    </location>
</feature>
<dbReference type="Proteomes" id="UP000675747">
    <property type="component" value="Unassembled WGS sequence"/>
</dbReference>
<evidence type="ECO:0000313" key="2">
    <source>
        <dbReference type="EMBL" id="MBR0562430.1"/>
    </source>
</evidence>
<dbReference type="EMBL" id="JAGQFT010000051">
    <property type="protein sequence ID" value="MBR0562430.1"/>
    <property type="molecule type" value="Genomic_DNA"/>
</dbReference>
<keyword evidence="4" id="KW-1185">Reference proteome</keyword>
<comment type="caution">
    <text evidence="2">The sequence shown here is derived from an EMBL/GenBank/DDBJ whole genome shotgun (WGS) entry which is preliminary data.</text>
</comment>
<evidence type="ECO:0000313" key="3">
    <source>
        <dbReference type="EMBL" id="MBS7455625.1"/>
    </source>
</evidence>
<proteinExistence type="predicted"/>
<organism evidence="2">
    <name type="scientific">Coralloluteibacterium stylophorae</name>
    <dbReference type="NCBI Taxonomy" id="1776034"/>
    <lineage>
        <taxon>Bacteria</taxon>
        <taxon>Pseudomonadati</taxon>
        <taxon>Pseudomonadota</taxon>
        <taxon>Gammaproteobacteria</taxon>
        <taxon>Lysobacterales</taxon>
        <taxon>Lysobacteraceae</taxon>
        <taxon>Coralloluteibacterium</taxon>
    </lineage>
</organism>
<gene>
    <name evidence="3" type="ORF">KB893_000545</name>
    <name evidence="2" type="ORF">KB893_07875</name>
</gene>
<name>A0A8J8AXU8_9GAMM</name>
<dbReference type="AlphaFoldDB" id="A0A8J8AXU8"/>
<evidence type="ECO:0000313" key="4">
    <source>
        <dbReference type="Proteomes" id="UP000675747"/>
    </source>
</evidence>
<feature type="region of interest" description="Disordered" evidence="1">
    <location>
        <begin position="1"/>
        <end position="140"/>
    </location>
</feature>
<sequence length="140" mass="15006">MAADRRNDPHDTHAAPLRQRDDTDVANDDRDLDRFGRAADADDQEAARELGSTPAAGLGGDPADREAVQRTGPGTHGGRPLNENGDTRGTDKVYGQHDSAEGTSPPHGEREASDQDVRENMRGGALHDYDAAGPVKDQKR</sequence>
<accession>A0A8J8AXU8</accession>
<evidence type="ECO:0000256" key="1">
    <source>
        <dbReference type="SAM" id="MobiDB-lite"/>
    </source>
</evidence>